<dbReference type="EMBL" id="JAINUF010000009">
    <property type="protein sequence ID" value="KAJ8350420.1"/>
    <property type="molecule type" value="Genomic_DNA"/>
</dbReference>
<keyword evidence="2" id="KW-1185">Reference proteome</keyword>
<dbReference type="AlphaFoldDB" id="A0A9Q1ISA2"/>
<organism evidence="1 2">
    <name type="scientific">Synaphobranchus kaupii</name>
    <name type="common">Kaup's arrowtooth eel</name>
    <dbReference type="NCBI Taxonomy" id="118154"/>
    <lineage>
        <taxon>Eukaryota</taxon>
        <taxon>Metazoa</taxon>
        <taxon>Chordata</taxon>
        <taxon>Craniata</taxon>
        <taxon>Vertebrata</taxon>
        <taxon>Euteleostomi</taxon>
        <taxon>Actinopterygii</taxon>
        <taxon>Neopterygii</taxon>
        <taxon>Teleostei</taxon>
        <taxon>Anguilliformes</taxon>
        <taxon>Synaphobranchidae</taxon>
        <taxon>Synaphobranchus</taxon>
    </lineage>
</organism>
<proteinExistence type="predicted"/>
<protein>
    <submittedName>
        <fullName evidence="1">Uncharacterized protein</fullName>
    </submittedName>
</protein>
<dbReference type="Proteomes" id="UP001152622">
    <property type="component" value="Chromosome 9"/>
</dbReference>
<gene>
    <name evidence="1" type="ORF">SKAU_G00255500</name>
</gene>
<evidence type="ECO:0000313" key="2">
    <source>
        <dbReference type="Proteomes" id="UP001152622"/>
    </source>
</evidence>
<name>A0A9Q1ISA2_SYNKA</name>
<comment type="caution">
    <text evidence="1">The sequence shown here is derived from an EMBL/GenBank/DDBJ whole genome shotgun (WGS) entry which is preliminary data.</text>
</comment>
<accession>A0A9Q1ISA2</accession>
<reference evidence="1" key="1">
    <citation type="journal article" date="2023" name="Science">
        <title>Genome structures resolve the early diversification of teleost fishes.</title>
        <authorList>
            <person name="Parey E."/>
            <person name="Louis A."/>
            <person name="Montfort J."/>
            <person name="Bouchez O."/>
            <person name="Roques C."/>
            <person name="Iampietro C."/>
            <person name="Lluch J."/>
            <person name="Castinel A."/>
            <person name="Donnadieu C."/>
            <person name="Desvignes T."/>
            <person name="Floi Bucao C."/>
            <person name="Jouanno E."/>
            <person name="Wen M."/>
            <person name="Mejri S."/>
            <person name="Dirks R."/>
            <person name="Jansen H."/>
            <person name="Henkel C."/>
            <person name="Chen W.J."/>
            <person name="Zahm M."/>
            <person name="Cabau C."/>
            <person name="Klopp C."/>
            <person name="Thompson A.W."/>
            <person name="Robinson-Rechavi M."/>
            <person name="Braasch I."/>
            <person name="Lecointre G."/>
            <person name="Bobe J."/>
            <person name="Postlethwait J.H."/>
            <person name="Berthelot C."/>
            <person name="Roest Crollius H."/>
            <person name="Guiguen Y."/>
        </authorList>
    </citation>
    <scope>NUCLEOTIDE SEQUENCE</scope>
    <source>
        <strain evidence="1">WJC10195</strain>
    </source>
</reference>
<evidence type="ECO:0000313" key="1">
    <source>
        <dbReference type="EMBL" id="KAJ8350420.1"/>
    </source>
</evidence>
<sequence length="96" mass="10657">MLRPSFVRTAVTKLGCMLRDNLGKRGVGFNLAAEGVWQRGSEECLPRTMGVQGRNEPGNPGQLLGYSHLCPSEVLWSWLADDNVLRLSQSRNVKVM</sequence>